<sequence length="201" mass="22421">MSTFSLPSPHPAARPRRWALALLRMVGWRIDLPPPSDPKVLLIVYPHTSNWDFPIGLLARWASGWPVRWLGKHTIFVGPFDRLLRSWGGIPVNRSAAGGFIDALAADIRNRDALILAMAPEGTRRRLDYWKSGFLRLAHAADMVLGLAYIDFATRTLGIREYIRLSGDEAADMARIARAYEGVVGHRPELASPIRLKPPVA</sequence>
<evidence type="ECO:0000256" key="1">
    <source>
        <dbReference type="ARBA" id="ARBA00005189"/>
    </source>
</evidence>
<evidence type="ECO:0000313" key="6">
    <source>
        <dbReference type="Proteomes" id="UP000561045"/>
    </source>
</evidence>
<proteinExistence type="predicted"/>
<dbReference type="Proteomes" id="UP000561045">
    <property type="component" value="Unassembled WGS sequence"/>
</dbReference>
<feature type="domain" description="Phospholipid/glycerol acyltransferase" evidence="4">
    <location>
        <begin position="41"/>
        <end position="152"/>
    </location>
</feature>
<comment type="caution">
    <text evidence="5">The sequence shown here is derived from an EMBL/GenBank/DDBJ whole genome shotgun (WGS) entry which is preliminary data.</text>
</comment>
<dbReference type="SUPFAM" id="SSF69593">
    <property type="entry name" value="Glycerol-3-phosphate (1)-acyltransferase"/>
    <property type="match status" value="1"/>
</dbReference>
<dbReference type="InterPro" id="IPR002123">
    <property type="entry name" value="Plipid/glycerol_acylTrfase"/>
</dbReference>
<keyword evidence="6" id="KW-1185">Reference proteome</keyword>
<dbReference type="PANTHER" id="PTHR10434:SF9">
    <property type="entry name" value="PHOSPHOLIPID_GLYCEROL ACYLTRANSFERASE DOMAIN-CONTAINING PROTEIN"/>
    <property type="match status" value="1"/>
</dbReference>
<reference evidence="5 6" key="1">
    <citation type="submission" date="2020-08" db="EMBL/GenBank/DDBJ databases">
        <title>Genomic Encyclopedia of Type Strains, Phase IV (KMG-IV): sequencing the most valuable type-strain genomes for metagenomic binning, comparative biology and taxonomic classification.</title>
        <authorList>
            <person name="Goeker M."/>
        </authorList>
    </citation>
    <scope>NUCLEOTIDE SEQUENCE [LARGE SCALE GENOMIC DNA]</scope>
    <source>
        <strain evidence="5 6">DSM 106739</strain>
    </source>
</reference>
<name>A0A840BQV9_9RHOO</name>
<dbReference type="EMBL" id="JACIET010000002">
    <property type="protein sequence ID" value="MBB4014052.1"/>
    <property type="molecule type" value="Genomic_DNA"/>
</dbReference>
<keyword evidence="3 5" id="KW-0012">Acyltransferase</keyword>
<organism evidence="5 6">
    <name type="scientific">Niveibacterium umoris</name>
    <dbReference type="NCBI Taxonomy" id="1193620"/>
    <lineage>
        <taxon>Bacteria</taxon>
        <taxon>Pseudomonadati</taxon>
        <taxon>Pseudomonadota</taxon>
        <taxon>Betaproteobacteria</taxon>
        <taxon>Rhodocyclales</taxon>
        <taxon>Rhodocyclaceae</taxon>
        <taxon>Niveibacterium</taxon>
    </lineage>
</organism>
<dbReference type="AlphaFoldDB" id="A0A840BQV9"/>
<dbReference type="GO" id="GO:0003841">
    <property type="term" value="F:1-acylglycerol-3-phosphate O-acyltransferase activity"/>
    <property type="evidence" value="ECO:0007669"/>
    <property type="project" value="TreeGrafter"/>
</dbReference>
<accession>A0A840BQV9</accession>
<dbReference type="PANTHER" id="PTHR10434">
    <property type="entry name" value="1-ACYL-SN-GLYCEROL-3-PHOSPHATE ACYLTRANSFERASE"/>
    <property type="match status" value="1"/>
</dbReference>
<evidence type="ECO:0000259" key="4">
    <source>
        <dbReference type="SMART" id="SM00563"/>
    </source>
</evidence>
<dbReference type="GO" id="GO:0006654">
    <property type="term" value="P:phosphatidic acid biosynthetic process"/>
    <property type="evidence" value="ECO:0007669"/>
    <property type="project" value="TreeGrafter"/>
</dbReference>
<dbReference type="SMART" id="SM00563">
    <property type="entry name" value="PlsC"/>
    <property type="match status" value="1"/>
</dbReference>
<evidence type="ECO:0000256" key="2">
    <source>
        <dbReference type="ARBA" id="ARBA00022679"/>
    </source>
</evidence>
<dbReference type="Pfam" id="PF01553">
    <property type="entry name" value="Acyltransferase"/>
    <property type="match status" value="1"/>
</dbReference>
<evidence type="ECO:0000313" key="5">
    <source>
        <dbReference type="EMBL" id="MBB4014052.1"/>
    </source>
</evidence>
<protein>
    <submittedName>
        <fullName evidence="5">1-acyl-sn-glycerol-3-phosphate acyltransferase</fullName>
    </submittedName>
</protein>
<comment type="pathway">
    <text evidence="1">Lipid metabolism.</text>
</comment>
<keyword evidence="2 5" id="KW-0808">Transferase</keyword>
<gene>
    <name evidence="5" type="ORF">GGR36_003398</name>
</gene>
<dbReference type="RefSeq" id="WP_207064480.1">
    <property type="nucleotide sequence ID" value="NZ_BAABLE010000005.1"/>
</dbReference>
<evidence type="ECO:0000256" key="3">
    <source>
        <dbReference type="ARBA" id="ARBA00023315"/>
    </source>
</evidence>